<organism evidence="1 2">
    <name type="scientific">Candidatus Epulonipiscium fishelsonii</name>
    <dbReference type="NCBI Taxonomy" id="77094"/>
    <lineage>
        <taxon>Bacteria</taxon>
        <taxon>Bacillati</taxon>
        <taxon>Bacillota</taxon>
        <taxon>Clostridia</taxon>
        <taxon>Lachnospirales</taxon>
        <taxon>Lachnospiraceae</taxon>
        <taxon>Candidatus Epulonipiscium</taxon>
    </lineage>
</organism>
<reference evidence="1" key="1">
    <citation type="submission" date="2016-08" db="EMBL/GenBank/DDBJ databases">
        <authorList>
            <person name="Ngugi D.K."/>
            <person name="Miyake S."/>
            <person name="Stingl U."/>
        </authorList>
    </citation>
    <scope>NUCLEOTIDE SEQUENCE</scope>
    <source>
        <strain evidence="1">SCG-B11WGA-EpuloA1</strain>
    </source>
</reference>
<dbReference type="EMBL" id="LJDB01000093">
    <property type="protein sequence ID" value="ONI38221.1"/>
    <property type="molecule type" value="Genomic_DNA"/>
</dbReference>
<protein>
    <submittedName>
        <fullName evidence="1">Uncharacterized protein</fullName>
    </submittedName>
</protein>
<accession>A0ACC8X8V3</accession>
<proteinExistence type="predicted"/>
<evidence type="ECO:0000313" key="1">
    <source>
        <dbReference type="EMBL" id="ONI38221.1"/>
    </source>
</evidence>
<sequence>MDVYLDAVFFPNIYKTPYLLMQEGWRFDLEDIDAPLEYKGVVYNEMKGAFFLPEQLLFTRIDEGLFPNSPYQYESGGMPEDIIDLTYEIIILRITKNYYPSKIYICLYGNIDILKKHYIL</sequence>
<evidence type="ECO:0000313" key="2">
    <source>
        <dbReference type="Proteomes" id="UP000188605"/>
    </source>
</evidence>
<dbReference type="Proteomes" id="UP000188605">
    <property type="component" value="Unassembled WGS sequence"/>
</dbReference>
<gene>
    <name evidence="1" type="ORF">AN396_11260</name>
</gene>
<name>A0ACC8X8V3_9FIRM</name>
<comment type="caution">
    <text evidence="1">The sequence shown here is derived from an EMBL/GenBank/DDBJ whole genome shotgun (WGS) entry which is preliminary data.</text>
</comment>
<keyword evidence="2" id="KW-1185">Reference proteome</keyword>